<dbReference type="Pfam" id="PF07971">
    <property type="entry name" value="Glyco_hydro_92"/>
    <property type="match status" value="1"/>
</dbReference>
<dbReference type="EMBL" id="AMEQ01000018">
    <property type="protein sequence ID" value="EKY02298.1"/>
    <property type="molecule type" value="Genomic_DNA"/>
</dbReference>
<dbReference type="PANTHER" id="PTHR12143">
    <property type="entry name" value="PEPTIDE N-GLYCANASE PNGASE -RELATED"/>
    <property type="match status" value="1"/>
</dbReference>
<reference evidence="7 8" key="1">
    <citation type="submission" date="2012-05" db="EMBL/GenBank/DDBJ databases">
        <authorList>
            <person name="Weinstock G."/>
            <person name="Sodergren E."/>
            <person name="Lobos E.A."/>
            <person name="Fulton L."/>
            <person name="Fulton R."/>
            <person name="Courtney L."/>
            <person name="Fronick C."/>
            <person name="O'Laughlin M."/>
            <person name="Godfrey J."/>
            <person name="Wilson R.M."/>
            <person name="Miner T."/>
            <person name="Farmer C."/>
            <person name="Delehaunty K."/>
            <person name="Cordes M."/>
            <person name="Minx P."/>
            <person name="Tomlinson C."/>
            <person name="Chen J."/>
            <person name="Wollam A."/>
            <person name="Pepin K.H."/>
            <person name="Bhonagiri V."/>
            <person name="Zhang X."/>
            <person name="Suruliraj S."/>
            <person name="Warren W."/>
            <person name="Mitreva M."/>
            <person name="Mardis E.R."/>
            <person name="Wilson R.K."/>
        </authorList>
    </citation>
    <scope>NUCLEOTIDE SEQUENCE [LARGE SCALE GENOMIC DNA]</scope>
    <source>
        <strain evidence="7 8">F0037</strain>
    </source>
</reference>
<evidence type="ECO:0000313" key="7">
    <source>
        <dbReference type="EMBL" id="EKY02298.1"/>
    </source>
</evidence>
<feature type="chain" id="PRO_5003954579" evidence="4">
    <location>
        <begin position="28"/>
        <end position="755"/>
    </location>
</feature>
<dbReference type="SUPFAM" id="SSF48208">
    <property type="entry name" value="Six-hairpin glycosidases"/>
    <property type="match status" value="1"/>
</dbReference>
<keyword evidence="3" id="KW-0106">Calcium</keyword>
<comment type="caution">
    <text evidence="7">The sequence shown here is derived from an EMBL/GenBank/DDBJ whole genome shotgun (WGS) entry which is preliminary data.</text>
</comment>
<accession>L1NG16</accession>
<sequence>MKQIKLFPTLYISILGLFLLSTTPSCKRGADSTQKTLAEYVDPFIGTDWVGNVYPGATVPFGMVQLSPDNGLPGWDRIAGYFYPDSTIAGFSHTHLSGTGAGDMYDISFLPVLLPALEGGTFPINEEGEQATLGKHARFRHSTEEAHAGYYAVTLEPYDIRVELTATPHMGIQQYTFQKASDSACVILDLHRAMNWDQTTGSDIEQMSEIFLQGYRKSTGWARDQEVYFSTHLSRQPDSIFIQRISEDQAGKSPKQTVIAYLYYKVKAGDKLVIETALSGTSVEGALANWSDETKEFDFGKYRERAEERWNERLRRITLPSDVADSLRTTFYTALYRAQVCPTLYSNTEGTYLGADRRVHLRKDGTSTYSTFSLWDTYRAAHPLYNLIATKENRDMVQSMIDFGEQNSGYLPVWNMYASETNMMIGYHSVPVIVDAVLKGVYRPKDPQALLDLFRFTSEGPLHKGLDDYSSLGYVPADRHDESVSKTLEYAYDDAAIAEYARWMGKTEEAEVYARRAKSYLNLWDAKTGFFRPKDSKGSWLPNFNPFAYTEHFTESNAYQYLFSVQHDLSGLVSLMGEENLSKRLDEFFASPTPQSVKLPIFSTGMIGQYAHGNEPAHHVIFLYNLAREPWKTADLTHQVLTTLYSHHPDGLCGNEDCGQMSAWYILASMGMYPVDPLTSRYELTTPLFREVTLHLESFKTFTISAPGLSEKKRYIRSVRLNGEPLHRSYITYKEIMRGGTLEFELTDQRGVIWY</sequence>
<dbReference type="PATRIC" id="fig|1127696.3.peg.614"/>
<dbReference type="GO" id="GO:0030246">
    <property type="term" value="F:carbohydrate binding"/>
    <property type="evidence" value="ECO:0007669"/>
    <property type="project" value="InterPro"/>
</dbReference>
<dbReference type="InterPro" id="IPR005887">
    <property type="entry name" value="GH92_a_mannosidase_put"/>
</dbReference>
<evidence type="ECO:0000313" key="8">
    <source>
        <dbReference type="Proteomes" id="UP000010408"/>
    </source>
</evidence>
<dbReference type="RefSeq" id="WP_005468902.1">
    <property type="nucleotide sequence ID" value="NZ_KB291043.1"/>
</dbReference>
<dbReference type="InterPro" id="IPR014718">
    <property type="entry name" value="GH-type_carb-bd"/>
</dbReference>
<name>L1NG16_9PORP</name>
<dbReference type="InterPro" id="IPR008928">
    <property type="entry name" value="6-hairpin_glycosidase_sf"/>
</dbReference>
<keyword evidence="4" id="KW-0732">Signal</keyword>
<dbReference type="GO" id="GO:0006516">
    <property type="term" value="P:glycoprotein catabolic process"/>
    <property type="evidence" value="ECO:0007669"/>
    <property type="project" value="TreeGrafter"/>
</dbReference>
<dbReference type="FunFam" id="3.30.2080.10:FF:000001">
    <property type="entry name" value="Alpha-1,2-mannosidase subfamily"/>
    <property type="match status" value="1"/>
</dbReference>
<gene>
    <name evidence="7" type="ORF">HMPREF9134_00688</name>
</gene>
<dbReference type="eggNOG" id="COG3537">
    <property type="taxonomic scope" value="Bacteria"/>
</dbReference>
<dbReference type="HOGENOM" id="CLU_003690_2_2_10"/>
<feature type="signal peptide" evidence="4">
    <location>
        <begin position="1"/>
        <end position="27"/>
    </location>
</feature>
<comment type="subunit">
    <text evidence="2">Monomer.</text>
</comment>
<evidence type="ECO:0000259" key="6">
    <source>
        <dbReference type="Pfam" id="PF17678"/>
    </source>
</evidence>
<dbReference type="AlphaFoldDB" id="L1NG16"/>
<dbReference type="GO" id="GO:0000224">
    <property type="term" value="F:peptide-N4-(N-acetyl-beta-glucosaminyl)asparagine amidase activity"/>
    <property type="evidence" value="ECO:0007669"/>
    <property type="project" value="TreeGrafter"/>
</dbReference>
<dbReference type="STRING" id="1127696.HMPREF9134_00688"/>
<dbReference type="NCBIfam" id="TIGR01180">
    <property type="entry name" value="aman2_put"/>
    <property type="match status" value="1"/>
</dbReference>
<evidence type="ECO:0000259" key="5">
    <source>
        <dbReference type="Pfam" id="PF07971"/>
    </source>
</evidence>
<dbReference type="Pfam" id="PF17678">
    <property type="entry name" value="Glyco_hydro_92N"/>
    <property type="match status" value="1"/>
</dbReference>
<dbReference type="Gene3D" id="1.20.1610.10">
    <property type="entry name" value="alpha-1,2-mannosidases domains"/>
    <property type="match status" value="1"/>
</dbReference>
<organism evidence="7 8">
    <name type="scientific">Porphyromonas catoniae F0037</name>
    <dbReference type="NCBI Taxonomy" id="1127696"/>
    <lineage>
        <taxon>Bacteria</taxon>
        <taxon>Pseudomonadati</taxon>
        <taxon>Bacteroidota</taxon>
        <taxon>Bacteroidia</taxon>
        <taxon>Bacteroidales</taxon>
        <taxon>Porphyromonadaceae</taxon>
        <taxon>Porphyromonas</taxon>
    </lineage>
</organism>
<evidence type="ECO:0000256" key="3">
    <source>
        <dbReference type="ARBA" id="ARBA00022837"/>
    </source>
</evidence>
<protein>
    <submittedName>
        <fullName evidence="7">Putative alpha-1,2-mannosidase</fullName>
    </submittedName>
</protein>
<proteinExistence type="predicted"/>
<feature type="domain" description="Glycosyl hydrolase family 92" evidence="5">
    <location>
        <begin position="286"/>
        <end position="747"/>
    </location>
</feature>
<dbReference type="Gene3D" id="1.20.1050.60">
    <property type="entry name" value="alpha-1,2-mannosidase"/>
    <property type="match status" value="1"/>
</dbReference>
<evidence type="ECO:0000256" key="2">
    <source>
        <dbReference type="ARBA" id="ARBA00011245"/>
    </source>
</evidence>
<dbReference type="GO" id="GO:0005829">
    <property type="term" value="C:cytosol"/>
    <property type="evidence" value="ECO:0007669"/>
    <property type="project" value="TreeGrafter"/>
</dbReference>
<dbReference type="InterPro" id="IPR050883">
    <property type="entry name" value="PNGase"/>
</dbReference>
<comment type="cofactor">
    <cofactor evidence="1">
        <name>Ca(2+)</name>
        <dbReference type="ChEBI" id="CHEBI:29108"/>
    </cofactor>
</comment>
<feature type="domain" description="Glycosyl hydrolase family 92 N-terminal" evidence="6">
    <location>
        <begin position="40"/>
        <end position="279"/>
    </location>
</feature>
<dbReference type="InterPro" id="IPR012939">
    <property type="entry name" value="Glyco_hydro_92"/>
</dbReference>
<dbReference type="Gene3D" id="2.70.98.10">
    <property type="match status" value="1"/>
</dbReference>
<evidence type="ECO:0000256" key="4">
    <source>
        <dbReference type="SAM" id="SignalP"/>
    </source>
</evidence>
<dbReference type="Proteomes" id="UP000010408">
    <property type="component" value="Unassembled WGS sequence"/>
</dbReference>
<dbReference type="PANTHER" id="PTHR12143:SF39">
    <property type="entry name" value="SECRETED PROTEIN"/>
    <property type="match status" value="1"/>
</dbReference>
<dbReference type="GO" id="GO:0005975">
    <property type="term" value="P:carbohydrate metabolic process"/>
    <property type="evidence" value="ECO:0007669"/>
    <property type="project" value="InterPro"/>
</dbReference>
<dbReference type="Gene3D" id="3.30.2080.10">
    <property type="entry name" value="GH92 mannosidase domain"/>
    <property type="match status" value="1"/>
</dbReference>
<dbReference type="InterPro" id="IPR041371">
    <property type="entry name" value="GH92_N"/>
</dbReference>
<evidence type="ECO:0000256" key="1">
    <source>
        <dbReference type="ARBA" id="ARBA00001913"/>
    </source>
</evidence>